<dbReference type="InterPro" id="IPR006594">
    <property type="entry name" value="LisH"/>
</dbReference>
<organism evidence="1 2">
    <name type="scientific">Gigaspora margarita</name>
    <dbReference type="NCBI Taxonomy" id="4874"/>
    <lineage>
        <taxon>Eukaryota</taxon>
        <taxon>Fungi</taxon>
        <taxon>Fungi incertae sedis</taxon>
        <taxon>Mucoromycota</taxon>
        <taxon>Glomeromycotina</taxon>
        <taxon>Glomeromycetes</taxon>
        <taxon>Diversisporales</taxon>
        <taxon>Gigasporaceae</taxon>
        <taxon>Gigaspora</taxon>
    </lineage>
</organism>
<dbReference type="Proteomes" id="UP000789901">
    <property type="component" value="Unassembled WGS sequence"/>
</dbReference>
<comment type="caution">
    <text evidence="1">The sequence shown here is derived from an EMBL/GenBank/DDBJ whole genome shotgun (WGS) entry which is preliminary data.</text>
</comment>
<gene>
    <name evidence="1" type="ORF">GMARGA_LOCUS15288</name>
</gene>
<sequence length="317" mass="37100">MSDNFDQREGIHKKIHRLLEAFVYDYLRKSGAHEAAKNYYKEARLYDWPPPWLSSERIFPTTFTNAQESNQAYQTYTTTKNVNTSQVVDAGSSQTYISPPIFTPDQVSEWNVENQEGNSISGITVNDNTKLDYLNYQQMLEFMRIYAIMKNNESNQCSNQEMKAKPAIHNNIDIDSFCNNATDSVFYALSDEHDERDYNINQESHVDNIIQFACHPYSELINYHFTPRSYTPPINQENNSTHDIKKKECQPYDTQDNPIFTIERVSSMKPLSTSINPPELPLPLDVPEGFLHEWWMVFWEMFSEEYERQTGISCQYH</sequence>
<reference evidence="1 2" key="1">
    <citation type="submission" date="2021-06" db="EMBL/GenBank/DDBJ databases">
        <authorList>
            <person name="Kallberg Y."/>
            <person name="Tangrot J."/>
            <person name="Rosling A."/>
        </authorList>
    </citation>
    <scope>NUCLEOTIDE SEQUENCE [LARGE SCALE GENOMIC DNA]</scope>
    <source>
        <strain evidence="1 2">120-4 pot B 10/14</strain>
    </source>
</reference>
<keyword evidence="2" id="KW-1185">Reference proteome</keyword>
<dbReference type="PROSITE" id="PS50896">
    <property type="entry name" value="LISH"/>
    <property type="match status" value="1"/>
</dbReference>
<evidence type="ECO:0000313" key="1">
    <source>
        <dbReference type="EMBL" id="CAG8740077.1"/>
    </source>
</evidence>
<proteinExistence type="predicted"/>
<name>A0ABN7V7K4_GIGMA</name>
<evidence type="ECO:0000313" key="2">
    <source>
        <dbReference type="Proteomes" id="UP000789901"/>
    </source>
</evidence>
<protein>
    <submittedName>
        <fullName evidence="1">643_t:CDS:1</fullName>
    </submittedName>
</protein>
<dbReference type="EMBL" id="CAJVQB010010463">
    <property type="protein sequence ID" value="CAG8740077.1"/>
    <property type="molecule type" value="Genomic_DNA"/>
</dbReference>
<accession>A0ABN7V7K4</accession>